<dbReference type="EMBL" id="JAQJZL010000005">
    <property type="protein sequence ID" value="KAJ6041565.1"/>
    <property type="molecule type" value="Genomic_DNA"/>
</dbReference>
<organism evidence="1 2">
    <name type="scientific">Penicillium canescens</name>
    <dbReference type="NCBI Taxonomy" id="5083"/>
    <lineage>
        <taxon>Eukaryota</taxon>
        <taxon>Fungi</taxon>
        <taxon>Dikarya</taxon>
        <taxon>Ascomycota</taxon>
        <taxon>Pezizomycotina</taxon>
        <taxon>Eurotiomycetes</taxon>
        <taxon>Eurotiomycetidae</taxon>
        <taxon>Eurotiales</taxon>
        <taxon>Aspergillaceae</taxon>
        <taxon>Penicillium</taxon>
    </lineage>
</organism>
<protein>
    <submittedName>
        <fullName evidence="1">Uncharacterized protein</fullName>
    </submittedName>
</protein>
<sequence length="73" mass="8466">MPYRARTYNLPSAGTGDTYFPMTTARNAYDNHIITNERTLFILQAALTRTESPRLLPILLRRSFVASWYLIQD</sequence>
<dbReference type="AlphaFoldDB" id="A0AAD6N8L5"/>
<proteinExistence type="predicted"/>
<name>A0AAD6N8L5_PENCN</name>
<reference evidence="1" key="1">
    <citation type="journal article" date="2023" name="IMA Fungus">
        <title>Comparative genomic study of the Penicillium genus elucidates a diverse pangenome and 15 lateral gene transfer events.</title>
        <authorList>
            <person name="Petersen C."/>
            <person name="Sorensen T."/>
            <person name="Nielsen M.R."/>
            <person name="Sondergaard T.E."/>
            <person name="Sorensen J.L."/>
            <person name="Fitzpatrick D.A."/>
            <person name="Frisvad J.C."/>
            <person name="Nielsen K.L."/>
        </authorList>
    </citation>
    <scope>NUCLEOTIDE SEQUENCE</scope>
    <source>
        <strain evidence="1">IBT 15450</strain>
    </source>
</reference>
<gene>
    <name evidence="1" type="ORF">N7460_006955</name>
</gene>
<dbReference type="Proteomes" id="UP001219568">
    <property type="component" value="Unassembled WGS sequence"/>
</dbReference>
<evidence type="ECO:0000313" key="2">
    <source>
        <dbReference type="Proteomes" id="UP001219568"/>
    </source>
</evidence>
<evidence type="ECO:0000313" key="1">
    <source>
        <dbReference type="EMBL" id="KAJ6041565.1"/>
    </source>
</evidence>
<reference evidence="1" key="2">
    <citation type="submission" date="2023-01" db="EMBL/GenBank/DDBJ databases">
        <authorList>
            <person name="Petersen C."/>
        </authorList>
    </citation>
    <scope>NUCLEOTIDE SEQUENCE</scope>
    <source>
        <strain evidence="1">IBT 15450</strain>
    </source>
</reference>
<comment type="caution">
    <text evidence="1">The sequence shown here is derived from an EMBL/GenBank/DDBJ whole genome shotgun (WGS) entry which is preliminary data.</text>
</comment>
<keyword evidence="2" id="KW-1185">Reference proteome</keyword>
<accession>A0AAD6N8L5</accession>